<dbReference type="AlphaFoldDB" id="A0A6A9QAK9"/>
<dbReference type="PANTHER" id="PTHR40727:SF1">
    <property type="entry name" value="BACTERIO-OPSIN ACTIVATOR"/>
    <property type="match status" value="1"/>
</dbReference>
<proteinExistence type="predicted"/>
<evidence type="ECO:0000313" key="1">
    <source>
        <dbReference type="EMBL" id="MUM64262.1"/>
    </source>
</evidence>
<sequence>MSVPLKTIEREDIRKLETALLLTALYSKETIDTIEEEKERITSIDSLYIAAAFAREKAGIPTSKIADEIGITEDTIRRHLRGETKARQLINT</sequence>
<keyword evidence="2" id="KW-1185">Reference proteome</keyword>
<dbReference type="RefSeq" id="WP_155862771.1">
    <property type="nucleotide sequence ID" value="NZ_WFIY01000004.1"/>
</dbReference>
<dbReference type="OrthoDB" id="26894at2157"/>
<dbReference type="EMBL" id="WFIY01000004">
    <property type="protein sequence ID" value="MUM64262.1"/>
    <property type="molecule type" value="Genomic_DNA"/>
</dbReference>
<evidence type="ECO:0000313" key="2">
    <source>
        <dbReference type="Proteomes" id="UP000440125"/>
    </source>
</evidence>
<dbReference type="Proteomes" id="UP000440125">
    <property type="component" value="Unassembled WGS sequence"/>
</dbReference>
<name>A0A6A9QAK9_ACIIN</name>
<gene>
    <name evidence="1" type="ORF">D1867_03130</name>
</gene>
<dbReference type="PANTHER" id="PTHR40727">
    <property type="entry name" value="TRANSCRIPTION REGULATOR, ENCODED NEXT TO RECA SUPERFAMILY ATPASE-RELATED"/>
    <property type="match status" value="1"/>
</dbReference>
<reference evidence="1 2" key="1">
    <citation type="submission" date="2019-10" db="EMBL/GenBank/DDBJ databases">
        <title>Genome Sequences from Six Type Strain Members of the Archaeal Family Sulfolobaceae: Acidianus ambivalens, Acidianus infernus, Metallosphaera prunae, Stygiolobus azoricus, Sulfolobus metallicus, and Sulfurisphaera ohwakuensis.</title>
        <authorList>
            <person name="Counts J.A."/>
            <person name="Kelly R.M."/>
        </authorList>
    </citation>
    <scope>NUCLEOTIDE SEQUENCE [LARGE SCALE GENOMIC DNA]</scope>
    <source>
        <strain evidence="1 2">DSM 3191</strain>
    </source>
</reference>
<organism evidence="1 2">
    <name type="scientific">Acidianus infernus</name>
    <dbReference type="NCBI Taxonomy" id="12915"/>
    <lineage>
        <taxon>Archaea</taxon>
        <taxon>Thermoproteota</taxon>
        <taxon>Thermoprotei</taxon>
        <taxon>Sulfolobales</taxon>
        <taxon>Sulfolobaceae</taxon>
        <taxon>Acidianus</taxon>
    </lineage>
</organism>
<comment type="caution">
    <text evidence="1">The sequence shown here is derived from an EMBL/GenBank/DDBJ whole genome shotgun (WGS) entry which is preliminary data.</text>
</comment>
<accession>A0A6A9QAK9</accession>
<protein>
    <submittedName>
        <fullName evidence="1">Uncharacterized protein</fullName>
    </submittedName>
</protein>